<dbReference type="FunFam" id="2.60.40.10:FF:002153">
    <property type="entry name" value="Lachesin"/>
    <property type="match status" value="1"/>
</dbReference>
<dbReference type="InterPro" id="IPR013783">
    <property type="entry name" value="Ig-like_fold"/>
</dbReference>
<feature type="domain" description="Ig-like" evidence="6">
    <location>
        <begin position="43"/>
        <end position="144"/>
    </location>
</feature>
<evidence type="ECO:0000256" key="5">
    <source>
        <dbReference type="SAM" id="Phobius"/>
    </source>
</evidence>
<dbReference type="PANTHER" id="PTHR12231:SF220">
    <property type="entry name" value="LACHESIN"/>
    <property type="match status" value="1"/>
</dbReference>
<sequence length="373" mass="41411">MSFSRRISTQLRSSCVHLPTTIILATLMLAMFFIEGTQAQRTPTISYITQEQIKDVGGTVEFDCSVQYASEYPVIWTKNAGDSVFLSTGSTLVIKDSRFALRYDPNSSTYKLQIKDIQETDAGTYTCQIVMSVVHKVSANVQLSVRRPPVISDNSTQSLVASEGSEVQMECYASGYPTPTINWRRENNAILPTDSATYVGNILKIKSVKKEDRGTYYCVADNGVSVGDRRNINLEVEFAPVITVPRPRLGQALQYDMDLECHIEAYPPPAIVWLKDDVQLANNQHYSISHFATADEYTDSTLRVITIEKRQYGDYVCKAVNKLGQAEARVNLFETVIPVCPPACGQAYYGDAERVAATSLASVGILLAFLFTR</sequence>
<keyword evidence="5" id="KW-0472">Membrane</keyword>
<protein>
    <recommendedName>
        <fullName evidence="6">Ig-like domain-containing protein</fullName>
    </recommendedName>
</protein>
<keyword evidence="3" id="KW-1015">Disulfide bond</keyword>
<accession>A0A1I8PYN4</accession>
<dbReference type="CDD" id="cd00096">
    <property type="entry name" value="Ig"/>
    <property type="match status" value="1"/>
</dbReference>
<feature type="domain" description="Ig-like" evidence="6">
    <location>
        <begin position="149"/>
        <end position="235"/>
    </location>
</feature>
<dbReference type="PROSITE" id="PS50835">
    <property type="entry name" value="IG_LIKE"/>
    <property type="match status" value="3"/>
</dbReference>
<proteinExistence type="predicted"/>
<feature type="transmembrane region" description="Helical" evidence="5">
    <location>
        <begin position="15"/>
        <end position="34"/>
    </location>
</feature>
<dbReference type="Pfam" id="PF07679">
    <property type="entry name" value="I-set"/>
    <property type="match status" value="1"/>
</dbReference>
<dbReference type="Gene3D" id="2.60.40.10">
    <property type="entry name" value="Immunoglobulins"/>
    <property type="match status" value="3"/>
</dbReference>
<dbReference type="InterPro" id="IPR003598">
    <property type="entry name" value="Ig_sub2"/>
</dbReference>
<dbReference type="EnsemblMetazoa" id="SCAU012280-RA">
    <property type="protein sequence ID" value="SCAU012280-PA"/>
    <property type="gene ID" value="SCAU012280"/>
</dbReference>
<evidence type="ECO:0000256" key="2">
    <source>
        <dbReference type="ARBA" id="ARBA00022737"/>
    </source>
</evidence>
<evidence type="ECO:0000256" key="1">
    <source>
        <dbReference type="ARBA" id="ARBA00022729"/>
    </source>
</evidence>
<dbReference type="STRING" id="35570.A0A1I8PYN4"/>
<dbReference type="SMART" id="SM00409">
    <property type="entry name" value="IG"/>
    <property type="match status" value="3"/>
</dbReference>
<keyword evidence="2" id="KW-0677">Repeat</keyword>
<feature type="domain" description="Ig-like" evidence="6">
    <location>
        <begin position="240"/>
        <end position="331"/>
    </location>
</feature>
<dbReference type="InterPro" id="IPR003599">
    <property type="entry name" value="Ig_sub"/>
</dbReference>
<dbReference type="VEuPathDB" id="VectorBase:SCAU012280"/>
<dbReference type="Pfam" id="PF13927">
    <property type="entry name" value="Ig_3"/>
    <property type="match status" value="1"/>
</dbReference>
<evidence type="ECO:0000259" key="6">
    <source>
        <dbReference type="PROSITE" id="PS50835"/>
    </source>
</evidence>
<gene>
    <name evidence="7" type="primary">106087955</name>
</gene>
<name>A0A1I8PYN4_STOCA</name>
<reference evidence="7" key="1">
    <citation type="submission" date="2020-05" db="UniProtKB">
        <authorList>
            <consortium name="EnsemblMetazoa"/>
        </authorList>
    </citation>
    <scope>IDENTIFICATION</scope>
    <source>
        <strain evidence="7">USDA</strain>
    </source>
</reference>
<organism evidence="7 8">
    <name type="scientific">Stomoxys calcitrans</name>
    <name type="common">Stable fly</name>
    <name type="synonym">Conops calcitrans</name>
    <dbReference type="NCBI Taxonomy" id="35570"/>
    <lineage>
        <taxon>Eukaryota</taxon>
        <taxon>Metazoa</taxon>
        <taxon>Ecdysozoa</taxon>
        <taxon>Arthropoda</taxon>
        <taxon>Hexapoda</taxon>
        <taxon>Insecta</taxon>
        <taxon>Pterygota</taxon>
        <taxon>Neoptera</taxon>
        <taxon>Endopterygota</taxon>
        <taxon>Diptera</taxon>
        <taxon>Brachycera</taxon>
        <taxon>Muscomorpha</taxon>
        <taxon>Muscoidea</taxon>
        <taxon>Muscidae</taxon>
        <taxon>Stomoxys</taxon>
    </lineage>
</organism>
<keyword evidence="4" id="KW-0393">Immunoglobulin domain</keyword>
<dbReference type="SMART" id="SM00408">
    <property type="entry name" value="IGc2"/>
    <property type="match status" value="3"/>
</dbReference>
<dbReference type="InterPro" id="IPR007110">
    <property type="entry name" value="Ig-like_dom"/>
</dbReference>
<evidence type="ECO:0000313" key="8">
    <source>
        <dbReference type="Proteomes" id="UP000095300"/>
    </source>
</evidence>
<dbReference type="Pfam" id="PF07686">
    <property type="entry name" value="V-set"/>
    <property type="match status" value="1"/>
</dbReference>
<keyword evidence="1" id="KW-0732">Signal</keyword>
<keyword evidence="8" id="KW-1185">Reference proteome</keyword>
<dbReference type="PANTHER" id="PTHR12231">
    <property type="entry name" value="CTX-RELATED TYPE I TRANSMEMBRANE PROTEIN"/>
    <property type="match status" value="1"/>
</dbReference>
<evidence type="ECO:0000313" key="7">
    <source>
        <dbReference type="EnsemblMetazoa" id="SCAU012280-PA"/>
    </source>
</evidence>
<dbReference type="SUPFAM" id="SSF48726">
    <property type="entry name" value="Immunoglobulin"/>
    <property type="match status" value="3"/>
</dbReference>
<dbReference type="InterPro" id="IPR036179">
    <property type="entry name" value="Ig-like_dom_sf"/>
</dbReference>
<dbReference type="InterPro" id="IPR013106">
    <property type="entry name" value="Ig_V-set"/>
</dbReference>
<dbReference type="InterPro" id="IPR051170">
    <property type="entry name" value="Neural/epithelial_adhesion"/>
</dbReference>
<dbReference type="OrthoDB" id="10010359at2759"/>
<dbReference type="AlphaFoldDB" id="A0A1I8PYN4"/>
<evidence type="ECO:0000256" key="3">
    <source>
        <dbReference type="ARBA" id="ARBA00023157"/>
    </source>
</evidence>
<evidence type="ECO:0000256" key="4">
    <source>
        <dbReference type="ARBA" id="ARBA00023319"/>
    </source>
</evidence>
<dbReference type="GO" id="GO:0043005">
    <property type="term" value="C:neuron projection"/>
    <property type="evidence" value="ECO:0007669"/>
    <property type="project" value="TreeGrafter"/>
</dbReference>
<dbReference type="Proteomes" id="UP000095300">
    <property type="component" value="Unassembled WGS sequence"/>
</dbReference>
<dbReference type="KEGG" id="scac:106087955"/>
<keyword evidence="5" id="KW-1133">Transmembrane helix</keyword>
<dbReference type="InterPro" id="IPR013098">
    <property type="entry name" value="Ig_I-set"/>
</dbReference>
<keyword evidence="5" id="KW-0812">Transmembrane</keyword>